<reference evidence="5" key="1">
    <citation type="submission" date="2020-09" db="EMBL/GenBank/DDBJ databases">
        <title>A novel bacterium of genus Paenibacillus, isolated from South China Sea.</title>
        <authorList>
            <person name="Huang H."/>
            <person name="Mo K."/>
            <person name="Hu Y."/>
        </authorList>
    </citation>
    <scope>NUCLEOTIDE SEQUENCE</scope>
    <source>
        <strain evidence="5">IB182363</strain>
    </source>
</reference>
<dbReference type="SMART" id="SM00382">
    <property type="entry name" value="AAA"/>
    <property type="match status" value="1"/>
</dbReference>
<dbReference type="InterPro" id="IPR051782">
    <property type="entry name" value="ABC_Transporter_VariousFunc"/>
</dbReference>
<dbReference type="Pfam" id="PF00005">
    <property type="entry name" value="ABC_tran"/>
    <property type="match status" value="1"/>
</dbReference>
<feature type="domain" description="ABC transporter" evidence="4">
    <location>
        <begin position="2"/>
        <end position="233"/>
    </location>
</feature>
<organism evidence="5 6">
    <name type="scientific">Paenibacillus oceani</name>
    <dbReference type="NCBI Taxonomy" id="2772510"/>
    <lineage>
        <taxon>Bacteria</taxon>
        <taxon>Bacillati</taxon>
        <taxon>Bacillota</taxon>
        <taxon>Bacilli</taxon>
        <taxon>Bacillales</taxon>
        <taxon>Paenibacillaceae</taxon>
        <taxon>Paenibacillus</taxon>
    </lineage>
</organism>
<dbReference type="PANTHER" id="PTHR42939">
    <property type="entry name" value="ABC TRANSPORTER ATP-BINDING PROTEIN ALBC-RELATED"/>
    <property type="match status" value="1"/>
</dbReference>
<keyword evidence="1" id="KW-0813">Transport</keyword>
<sequence length="241" mass="27050">MIELTNVTKSYNGKVKAVDNLDLIVRGGEIFGFLGPNGAGKTTTIKMITGIAKPDKGSITINGHDISQSPIEAKKQFGYVPDSPDLFLRLKGLEYLNFMADMYDVPKEARKERIDALARRFDMSQAISDPIQSYSHGMRQKIVIMGVLIHDPAVWILDEPLTGLDPKSSYTLKEMMREHADAGKTVFFSTHVLEVAEKLCDRVAIINKGEVLFCGTFKDMQERFQSDLSLERLFLELTENE</sequence>
<protein>
    <submittedName>
        <fullName evidence="5">ABC transporter ATP-binding protein</fullName>
    </submittedName>
</protein>
<dbReference type="InterPro" id="IPR003439">
    <property type="entry name" value="ABC_transporter-like_ATP-bd"/>
</dbReference>
<proteinExistence type="predicted"/>
<dbReference type="GO" id="GO:0005524">
    <property type="term" value="F:ATP binding"/>
    <property type="evidence" value="ECO:0007669"/>
    <property type="project" value="UniProtKB-KW"/>
</dbReference>
<dbReference type="CDD" id="cd03230">
    <property type="entry name" value="ABC_DR_subfamily_A"/>
    <property type="match status" value="1"/>
</dbReference>
<keyword evidence="6" id="KW-1185">Reference proteome</keyword>
<dbReference type="RefSeq" id="WP_190932290.1">
    <property type="nucleotide sequence ID" value="NZ_JACXJA010000066.1"/>
</dbReference>
<comment type="caution">
    <text evidence="5">The sequence shown here is derived from an EMBL/GenBank/DDBJ whole genome shotgun (WGS) entry which is preliminary data.</text>
</comment>
<dbReference type="EMBL" id="JACXJA010000066">
    <property type="protein sequence ID" value="MBD2866675.1"/>
    <property type="molecule type" value="Genomic_DNA"/>
</dbReference>
<dbReference type="InterPro" id="IPR003593">
    <property type="entry name" value="AAA+_ATPase"/>
</dbReference>
<dbReference type="Gene3D" id="3.40.50.300">
    <property type="entry name" value="P-loop containing nucleotide triphosphate hydrolases"/>
    <property type="match status" value="1"/>
</dbReference>
<dbReference type="PROSITE" id="PS50893">
    <property type="entry name" value="ABC_TRANSPORTER_2"/>
    <property type="match status" value="1"/>
</dbReference>
<evidence type="ECO:0000256" key="3">
    <source>
        <dbReference type="ARBA" id="ARBA00022840"/>
    </source>
</evidence>
<keyword evidence="2" id="KW-0547">Nucleotide-binding</keyword>
<dbReference type="SUPFAM" id="SSF52540">
    <property type="entry name" value="P-loop containing nucleoside triphosphate hydrolases"/>
    <property type="match status" value="1"/>
</dbReference>
<dbReference type="Proteomes" id="UP000639396">
    <property type="component" value="Unassembled WGS sequence"/>
</dbReference>
<keyword evidence="3 5" id="KW-0067">ATP-binding</keyword>
<evidence type="ECO:0000256" key="1">
    <source>
        <dbReference type="ARBA" id="ARBA00022448"/>
    </source>
</evidence>
<evidence type="ECO:0000313" key="6">
    <source>
        <dbReference type="Proteomes" id="UP000639396"/>
    </source>
</evidence>
<gene>
    <name evidence="5" type="ORF">IDH45_32375</name>
</gene>
<evidence type="ECO:0000256" key="2">
    <source>
        <dbReference type="ARBA" id="ARBA00022741"/>
    </source>
</evidence>
<evidence type="ECO:0000259" key="4">
    <source>
        <dbReference type="PROSITE" id="PS50893"/>
    </source>
</evidence>
<dbReference type="InterPro" id="IPR027417">
    <property type="entry name" value="P-loop_NTPase"/>
</dbReference>
<dbReference type="AlphaFoldDB" id="A0A927H3B3"/>
<name>A0A927H3B3_9BACL</name>
<accession>A0A927H3B3</accession>
<dbReference type="GO" id="GO:0016887">
    <property type="term" value="F:ATP hydrolysis activity"/>
    <property type="evidence" value="ECO:0007669"/>
    <property type="project" value="InterPro"/>
</dbReference>
<dbReference type="PANTHER" id="PTHR42939:SF1">
    <property type="entry name" value="ABC TRANSPORTER ATP-BINDING PROTEIN ALBC-RELATED"/>
    <property type="match status" value="1"/>
</dbReference>
<evidence type="ECO:0000313" key="5">
    <source>
        <dbReference type="EMBL" id="MBD2866675.1"/>
    </source>
</evidence>